<organism evidence="2 3">
    <name type="scientific">Mollisia scopiformis</name>
    <name type="common">Conifer needle endophyte fungus</name>
    <name type="synonym">Phialocephala scopiformis</name>
    <dbReference type="NCBI Taxonomy" id="149040"/>
    <lineage>
        <taxon>Eukaryota</taxon>
        <taxon>Fungi</taxon>
        <taxon>Dikarya</taxon>
        <taxon>Ascomycota</taxon>
        <taxon>Pezizomycotina</taxon>
        <taxon>Leotiomycetes</taxon>
        <taxon>Helotiales</taxon>
        <taxon>Mollisiaceae</taxon>
        <taxon>Mollisia</taxon>
    </lineage>
</organism>
<sequence length="181" mass="19910">MRFPMPPINGTAIAAILHHATRNASAHVSDATSQRDDIAPHQDHAIVKEHHYQPPGFLGIPPVFGENILKALAIVIESHPDNHTNGTDHPLLVAMNATIHSILNPTNLTVTLSNSTDDKLEPRGSPYAWEKSGGRRLPPCPGWPAKQRYNATHWREWTFFHGYEYGLLDPKCPVSNGGVGI</sequence>
<dbReference type="GeneID" id="28825060"/>
<evidence type="ECO:0000313" key="2">
    <source>
        <dbReference type="EMBL" id="KUJ15110.1"/>
    </source>
</evidence>
<accession>A0A194X4K3</accession>
<protein>
    <submittedName>
        <fullName evidence="2">Uncharacterized protein</fullName>
    </submittedName>
</protein>
<dbReference type="AlphaFoldDB" id="A0A194X4K3"/>
<dbReference type="Proteomes" id="UP000070700">
    <property type="component" value="Unassembled WGS sequence"/>
</dbReference>
<feature type="region of interest" description="Disordered" evidence="1">
    <location>
        <begin position="113"/>
        <end position="134"/>
    </location>
</feature>
<evidence type="ECO:0000256" key="1">
    <source>
        <dbReference type="SAM" id="MobiDB-lite"/>
    </source>
</evidence>
<reference evidence="2 3" key="1">
    <citation type="submission" date="2015-10" db="EMBL/GenBank/DDBJ databases">
        <title>Full genome of DAOMC 229536 Phialocephala scopiformis, a fungal endophyte of spruce producing the potent anti-insectan compound rugulosin.</title>
        <authorList>
            <consortium name="DOE Joint Genome Institute"/>
            <person name="Walker A.K."/>
            <person name="Frasz S.L."/>
            <person name="Seifert K.A."/>
            <person name="Miller J.D."/>
            <person name="Mondo S.J."/>
            <person name="Labutti K."/>
            <person name="Lipzen A."/>
            <person name="Dockter R."/>
            <person name="Kennedy M."/>
            <person name="Grigoriev I.V."/>
            <person name="Spatafora J.W."/>
        </authorList>
    </citation>
    <scope>NUCLEOTIDE SEQUENCE [LARGE SCALE GENOMIC DNA]</scope>
    <source>
        <strain evidence="2 3">CBS 120377</strain>
    </source>
</reference>
<dbReference type="InParanoid" id="A0A194X4K3"/>
<evidence type="ECO:0000313" key="3">
    <source>
        <dbReference type="Proteomes" id="UP000070700"/>
    </source>
</evidence>
<gene>
    <name evidence="2" type="ORF">LY89DRAFT_686658</name>
</gene>
<keyword evidence="3" id="KW-1185">Reference proteome</keyword>
<proteinExistence type="predicted"/>
<dbReference type="RefSeq" id="XP_018069465.1">
    <property type="nucleotide sequence ID" value="XM_018215334.1"/>
</dbReference>
<name>A0A194X4K3_MOLSC</name>
<dbReference type="EMBL" id="KQ947419">
    <property type="protein sequence ID" value="KUJ15110.1"/>
    <property type="molecule type" value="Genomic_DNA"/>
</dbReference>
<dbReference type="KEGG" id="psco:LY89DRAFT_686658"/>
<dbReference type="OrthoDB" id="10285227at2759"/>